<reference evidence="2" key="1">
    <citation type="submission" date="2023-09" db="EMBL/GenBank/DDBJ databases">
        <title>Arcobacter tbilisiensis sp. nov. isolated from chicken meat in Tbilisi, Georgia.</title>
        <authorList>
            <person name="Matthias R."/>
            <person name="Zautner A.E."/>
        </authorList>
    </citation>
    <scope>NUCLEOTIDE SEQUENCE</scope>
    <source>
        <strain evidence="2">LEO 52</strain>
    </source>
</reference>
<feature type="chain" id="PRO_5041718165" description="Lipoprotein" evidence="1">
    <location>
        <begin position="21"/>
        <end position="123"/>
    </location>
</feature>
<gene>
    <name evidence="2" type="ORF">RMQ68_03580</name>
</gene>
<proteinExistence type="predicted"/>
<accession>A0AA96DM47</accession>
<evidence type="ECO:0000256" key="1">
    <source>
        <dbReference type="SAM" id="SignalP"/>
    </source>
</evidence>
<organism evidence="2">
    <name type="scientific">Arcobacter sp. AZ-2023</name>
    <dbReference type="NCBI Taxonomy" id="3074453"/>
    <lineage>
        <taxon>Bacteria</taxon>
        <taxon>Pseudomonadati</taxon>
        <taxon>Campylobacterota</taxon>
        <taxon>Epsilonproteobacteria</taxon>
        <taxon>Campylobacterales</taxon>
        <taxon>Arcobacteraceae</taxon>
        <taxon>Arcobacter</taxon>
    </lineage>
</organism>
<keyword evidence="1" id="KW-0732">Signal</keyword>
<name>A0AA96DM47_9BACT</name>
<evidence type="ECO:0000313" key="2">
    <source>
        <dbReference type="EMBL" id="WNL30478.1"/>
    </source>
</evidence>
<dbReference type="EMBL" id="CP134854">
    <property type="protein sequence ID" value="WNL30478.1"/>
    <property type="molecule type" value="Genomic_DNA"/>
</dbReference>
<feature type="signal peptide" evidence="1">
    <location>
        <begin position="1"/>
        <end position="20"/>
    </location>
</feature>
<evidence type="ECO:0008006" key="3">
    <source>
        <dbReference type="Google" id="ProtNLM"/>
    </source>
</evidence>
<dbReference type="AlphaFoldDB" id="A0AA96DM47"/>
<protein>
    <recommendedName>
        <fullName evidence="3">Lipoprotein</fullName>
    </recommendedName>
</protein>
<sequence length="123" mass="14288">MNKIISSALIVGSLSVSLFADCKVLNFGEINQNPYKIFGVNENFKLVNYQAFSASKPIVYRDLENKYQVKSFSDAYNEFFNYVKENSIKECTTNSYKGISNLDIKYFVDDKYYYFSATLNYFN</sequence>